<dbReference type="EMBL" id="FUYB01000009">
    <property type="protein sequence ID" value="SKA81160.1"/>
    <property type="molecule type" value="Genomic_DNA"/>
</dbReference>
<dbReference type="Proteomes" id="UP000190460">
    <property type="component" value="Unassembled WGS sequence"/>
</dbReference>
<evidence type="ECO:0000313" key="1">
    <source>
        <dbReference type="EMBL" id="SKA81160.1"/>
    </source>
</evidence>
<keyword evidence="2" id="KW-1185">Reference proteome</keyword>
<dbReference type="AlphaFoldDB" id="A0A1T4WUW0"/>
<evidence type="ECO:0000313" key="2">
    <source>
        <dbReference type="Proteomes" id="UP000190460"/>
    </source>
</evidence>
<dbReference type="OrthoDB" id="5449776at2"/>
<proteinExistence type="predicted"/>
<dbReference type="Pfam" id="PF04860">
    <property type="entry name" value="Phage_portal"/>
    <property type="match status" value="1"/>
</dbReference>
<organism evidence="1 2">
    <name type="scientific">Thiothrix eikelboomii</name>
    <dbReference type="NCBI Taxonomy" id="92487"/>
    <lineage>
        <taxon>Bacteria</taxon>
        <taxon>Pseudomonadati</taxon>
        <taxon>Pseudomonadota</taxon>
        <taxon>Gammaproteobacteria</taxon>
        <taxon>Thiotrichales</taxon>
        <taxon>Thiotrichaceae</taxon>
        <taxon>Thiothrix</taxon>
    </lineage>
</organism>
<sequence length="330" mass="37601">MNLRSLLSFGRTELKPLPWEAFTFGDPAPVLSNLDLIRNYLKSRHNGRYYETPLDFRHLYNTQYANPHHLSAMQLKVNLLCALFTPSDYLPLPEFRKFALNALVLGNAYLEEIPSKSQLTPKGFISAPAMYVRRMDDAKYGIMRLDSFELKEFNSRIYHWQEDDLEQEYYGKPYYLAGLQAAWLNEEATLFRRKYYRNGNHAGFILYLSDPAYSLDDVKNLKLALKESKGPGAFRNLFLYAPKGKKDGIQVIPVESAQAQDKFFDIKGVSMADVCATHRVPPNMMAVQSSNAGGFGNITEARDALIQNEIVPLAKLFAAVHPVLQFDLPK</sequence>
<accession>A0A1T4WUW0</accession>
<dbReference type="STRING" id="92487.SAMN02745130_02172"/>
<protein>
    <submittedName>
        <fullName evidence="1">Phage portal protein, PBSX family</fullName>
    </submittedName>
</protein>
<gene>
    <name evidence="1" type="ORF">SAMN02745130_02172</name>
</gene>
<dbReference type="InterPro" id="IPR006944">
    <property type="entry name" value="Phage/GTA_portal"/>
</dbReference>
<name>A0A1T4WUW0_9GAMM</name>
<dbReference type="RefSeq" id="WP_143594338.1">
    <property type="nucleotide sequence ID" value="NZ_FUYB01000009.1"/>
</dbReference>
<reference evidence="1 2" key="1">
    <citation type="submission" date="2017-02" db="EMBL/GenBank/DDBJ databases">
        <authorList>
            <person name="Peterson S.W."/>
        </authorList>
    </citation>
    <scope>NUCLEOTIDE SEQUENCE [LARGE SCALE GENOMIC DNA]</scope>
    <source>
        <strain evidence="1 2">ATCC 49788</strain>
    </source>
</reference>